<name>A0ABW6D621_9BACT</name>
<accession>A0ABW6D621</accession>
<comment type="caution">
    <text evidence="4">The sequence shown here is derived from an EMBL/GenBank/DDBJ whole genome shotgun (WGS) entry which is preliminary data.</text>
</comment>
<keyword evidence="1" id="KW-0028">Amino-acid biosynthesis</keyword>
<dbReference type="Proteomes" id="UP001598112">
    <property type="component" value="Unassembled WGS sequence"/>
</dbReference>
<dbReference type="InterPro" id="IPR042122">
    <property type="entry name" value="Ser_AcTrfase_N_sf"/>
</dbReference>
<proteinExistence type="predicted"/>
<keyword evidence="2" id="KW-0808">Transferase</keyword>
<organism evidence="4 5">
    <name type="scientific">Aquirufa originis</name>
    <dbReference type="NCBI Taxonomy" id="3096514"/>
    <lineage>
        <taxon>Bacteria</taxon>
        <taxon>Pseudomonadati</taxon>
        <taxon>Bacteroidota</taxon>
        <taxon>Cytophagia</taxon>
        <taxon>Cytophagales</taxon>
        <taxon>Flectobacillaceae</taxon>
        <taxon>Aquirufa</taxon>
    </lineage>
</organism>
<gene>
    <name evidence="4" type="ORF">SKC35_08120</name>
</gene>
<protein>
    <submittedName>
        <fullName evidence="4">Serine acetyltransferase</fullName>
    </submittedName>
</protein>
<dbReference type="SUPFAM" id="SSF51161">
    <property type="entry name" value="Trimeric LpxA-like enzymes"/>
    <property type="match status" value="1"/>
</dbReference>
<dbReference type="Gene3D" id="2.160.10.10">
    <property type="entry name" value="Hexapeptide repeat proteins"/>
    <property type="match status" value="1"/>
</dbReference>
<evidence type="ECO:0000256" key="1">
    <source>
        <dbReference type="ARBA" id="ARBA00022605"/>
    </source>
</evidence>
<dbReference type="CDD" id="cd03354">
    <property type="entry name" value="LbH_SAT"/>
    <property type="match status" value="1"/>
</dbReference>
<dbReference type="PANTHER" id="PTHR42811">
    <property type="entry name" value="SERINE ACETYLTRANSFERASE"/>
    <property type="match status" value="1"/>
</dbReference>
<dbReference type="EMBL" id="JBBKXY010000002">
    <property type="protein sequence ID" value="MFD3293650.1"/>
    <property type="molecule type" value="Genomic_DNA"/>
</dbReference>
<evidence type="ECO:0000256" key="3">
    <source>
        <dbReference type="ARBA" id="ARBA00023315"/>
    </source>
</evidence>
<keyword evidence="3" id="KW-0012">Acyltransferase</keyword>
<evidence type="ECO:0000313" key="4">
    <source>
        <dbReference type="EMBL" id="MFD3293650.1"/>
    </source>
</evidence>
<sequence length="267" mass="29610">MLPKDFLDKIVAQHQQTPPFPATSDIKKLFTKIVLTLFPEQTRRHFNTTDELKAAWESIENGLESLLYSMKEQLSEDPAVIAHRFLDQIPAIYDLLQTDVEAMVAGDPAATTSYEVIRTYPGFYALAFYRLAHGLHQEKVPLIPRILTEYAHSKTGIDIHPGASIGRYFFMDHGTGIVIGETTVIGERVKIYQGVTLGALSVDKSMASTKRHPTIEDGVVIYSGATILGGETIVGKDSIIGGNVWLTRSVAPNTKIYHQENVKVIQD</sequence>
<dbReference type="InterPro" id="IPR045304">
    <property type="entry name" value="LbH_SAT"/>
</dbReference>
<dbReference type="InterPro" id="IPR011004">
    <property type="entry name" value="Trimer_LpxA-like_sf"/>
</dbReference>
<keyword evidence="5" id="KW-1185">Reference proteome</keyword>
<evidence type="ECO:0000313" key="5">
    <source>
        <dbReference type="Proteomes" id="UP001598112"/>
    </source>
</evidence>
<evidence type="ECO:0000256" key="2">
    <source>
        <dbReference type="ARBA" id="ARBA00022679"/>
    </source>
</evidence>
<dbReference type="RefSeq" id="WP_377978914.1">
    <property type="nucleotide sequence ID" value="NZ_JBBKXY010000002.1"/>
</dbReference>
<dbReference type="Gene3D" id="1.10.3130.10">
    <property type="entry name" value="serine acetyltransferase, domain 1"/>
    <property type="match status" value="1"/>
</dbReference>
<reference evidence="4 5" key="1">
    <citation type="submission" date="2024-03" db="EMBL/GenBank/DDBJ databases">
        <title>Aquirufa genome sequencing.</title>
        <authorList>
            <person name="Pitt A."/>
            <person name="Hahn M.W."/>
        </authorList>
    </citation>
    <scope>NUCLEOTIDE SEQUENCE [LARGE SCALE GENOMIC DNA]</scope>
    <source>
        <strain evidence="4 5">KTFRIE-69F</strain>
    </source>
</reference>